<comment type="caution">
    <text evidence="2">The sequence shown here is derived from an EMBL/GenBank/DDBJ whole genome shotgun (WGS) entry which is preliminary data.</text>
</comment>
<accession>A0A8X7VGX6</accession>
<gene>
    <name evidence="2" type="ORF">Bca52824_022960</name>
</gene>
<organism evidence="2 3">
    <name type="scientific">Brassica carinata</name>
    <name type="common">Ethiopian mustard</name>
    <name type="synonym">Abyssinian cabbage</name>
    <dbReference type="NCBI Taxonomy" id="52824"/>
    <lineage>
        <taxon>Eukaryota</taxon>
        <taxon>Viridiplantae</taxon>
        <taxon>Streptophyta</taxon>
        <taxon>Embryophyta</taxon>
        <taxon>Tracheophyta</taxon>
        <taxon>Spermatophyta</taxon>
        <taxon>Magnoliopsida</taxon>
        <taxon>eudicotyledons</taxon>
        <taxon>Gunneridae</taxon>
        <taxon>Pentapetalae</taxon>
        <taxon>rosids</taxon>
        <taxon>malvids</taxon>
        <taxon>Brassicales</taxon>
        <taxon>Brassicaceae</taxon>
        <taxon>Brassiceae</taxon>
        <taxon>Brassica</taxon>
    </lineage>
</organism>
<protein>
    <submittedName>
        <fullName evidence="2">Uncharacterized protein</fullName>
    </submittedName>
</protein>
<proteinExistence type="predicted"/>
<dbReference type="Proteomes" id="UP000886595">
    <property type="component" value="Unassembled WGS sequence"/>
</dbReference>
<evidence type="ECO:0000313" key="2">
    <source>
        <dbReference type="EMBL" id="KAG2311403.1"/>
    </source>
</evidence>
<dbReference type="EMBL" id="JAAMPC010000005">
    <property type="protein sequence ID" value="KAG2311403.1"/>
    <property type="molecule type" value="Genomic_DNA"/>
</dbReference>
<keyword evidence="1" id="KW-0472">Membrane</keyword>
<reference evidence="2 3" key="1">
    <citation type="submission" date="2020-02" db="EMBL/GenBank/DDBJ databases">
        <authorList>
            <person name="Ma Q."/>
            <person name="Huang Y."/>
            <person name="Song X."/>
            <person name="Pei D."/>
        </authorList>
    </citation>
    <scope>NUCLEOTIDE SEQUENCE [LARGE SCALE GENOMIC DNA]</scope>
    <source>
        <strain evidence="2">Sxm20200214</strain>
        <tissue evidence="2">Leaf</tissue>
    </source>
</reference>
<name>A0A8X7VGX6_BRACI</name>
<sequence>MKLKTMETWWVFHKNNIGPPSGNRYVPFMEEDWADDGVALIPGVDVSVRAEPLPLANGIVVLGKVIAALALSCMLGVSTAMAIAEVVIDACI</sequence>
<evidence type="ECO:0000256" key="1">
    <source>
        <dbReference type="SAM" id="Phobius"/>
    </source>
</evidence>
<keyword evidence="3" id="KW-1185">Reference proteome</keyword>
<dbReference type="AlphaFoldDB" id="A0A8X7VGX6"/>
<dbReference type="OrthoDB" id="645697at2759"/>
<evidence type="ECO:0000313" key="3">
    <source>
        <dbReference type="Proteomes" id="UP000886595"/>
    </source>
</evidence>
<keyword evidence="1" id="KW-1133">Transmembrane helix</keyword>
<feature type="transmembrane region" description="Helical" evidence="1">
    <location>
        <begin position="65"/>
        <end position="88"/>
    </location>
</feature>
<keyword evidence="1" id="KW-0812">Transmembrane</keyword>